<reference evidence="8 9" key="1">
    <citation type="journal article" date="2022" name="G3 (Bethesda)">
        <title>Whole-genome sequence and methylome profiling of the almond [Prunus dulcis (Mill.) D.A. Webb] cultivar 'Nonpareil'.</title>
        <authorList>
            <person name="D'Amico-Willman K.M."/>
            <person name="Ouma W.Z."/>
            <person name="Meulia T."/>
            <person name="Sideli G.M."/>
            <person name="Gradziel T.M."/>
            <person name="Fresnedo-Ramirez J."/>
        </authorList>
    </citation>
    <scope>NUCLEOTIDE SEQUENCE [LARGE SCALE GENOMIC DNA]</scope>
    <source>
        <strain evidence="8">Clone GOH B32 T37-40</strain>
    </source>
</reference>
<keyword evidence="9" id="KW-1185">Reference proteome</keyword>
<dbReference type="InterPro" id="IPR050193">
    <property type="entry name" value="Cytochrome_P450_71"/>
</dbReference>
<evidence type="ECO:0000256" key="7">
    <source>
        <dbReference type="PIRSR" id="PIRSR602401-1"/>
    </source>
</evidence>
<keyword evidence="7" id="KW-0349">Heme</keyword>
<dbReference type="AlphaFoldDB" id="A0AAD4VSD7"/>
<proteinExistence type="inferred from homology"/>
<dbReference type="InterPro" id="IPR001128">
    <property type="entry name" value="Cyt_P450"/>
</dbReference>
<dbReference type="GO" id="GO:0016705">
    <property type="term" value="F:oxidoreductase activity, acting on paired donors, with incorporation or reduction of molecular oxygen"/>
    <property type="evidence" value="ECO:0007669"/>
    <property type="project" value="InterPro"/>
</dbReference>
<comment type="similarity">
    <text evidence="2">Belongs to the cytochrome P450 family.</text>
</comment>
<protein>
    <submittedName>
        <fullName evidence="8">Uncharacterized protein</fullName>
    </submittedName>
</protein>
<accession>A0AAD4VSD7</accession>
<dbReference type="GO" id="GO:0016020">
    <property type="term" value="C:membrane"/>
    <property type="evidence" value="ECO:0007669"/>
    <property type="project" value="UniProtKB-SubCell"/>
</dbReference>
<keyword evidence="4" id="KW-1133">Transmembrane helix</keyword>
<comment type="subcellular location">
    <subcellularLocation>
        <location evidence="1">Membrane</location>
        <topology evidence="1">Single-pass membrane protein</topology>
    </subcellularLocation>
</comment>
<dbReference type="Gene3D" id="1.10.630.10">
    <property type="entry name" value="Cytochrome P450"/>
    <property type="match status" value="1"/>
</dbReference>
<evidence type="ECO:0000313" key="8">
    <source>
        <dbReference type="EMBL" id="KAI5329713.1"/>
    </source>
</evidence>
<dbReference type="InterPro" id="IPR036396">
    <property type="entry name" value="Cyt_P450_sf"/>
</dbReference>
<gene>
    <name evidence="8" type="ORF">L3X38_029110</name>
</gene>
<organism evidence="8 9">
    <name type="scientific">Prunus dulcis</name>
    <name type="common">Almond</name>
    <name type="synonym">Amygdalus dulcis</name>
    <dbReference type="NCBI Taxonomy" id="3755"/>
    <lineage>
        <taxon>Eukaryota</taxon>
        <taxon>Viridiplantae</taxon>
        <taxon>Streptophyta</taxon>
        <taxon>Embryophyta</taxon>
        <taxon>Tracheophyta</taxon>
        <taxon>Spermatophyta</taxon>
        <taxon>Magnoliopsida</taxon>
        <taxon>eudicotyledons</taxon>
        <taxon>Gunneridae</taxon>
        <taxon>Pentapetalae</taxon>
        <taxon>rosids</taxon>
        <taxon>fabids</taxon>
        <taxon>Rosales</taxon>
        <taxon>Rosaceae</taxon>
        <taxon>Amygdaloideae</taxon>
        <taxon>Amygdaleae</taxon>
        <taxon>Prunus</taxon>
    </lineage>
</organism>
<evidence type="ECO:0000256" key="4">
    <source>
        <dbReference type="ARBA" id="ARBA00022989"/>
    </source>
</evidence>
<evidence type="ECO:0000256" key="6">
    <source>
        <dbReference type="ARBA" id="ARBA00023136"/>
    </source>
</evidence>
<dbReference type="GO" id="GO:0004497">
    <property type="term" value="F:monooxygenase activity"/>
    <property type="evidence" value="ECO:0007669"/>
    <property type="project" value="InterPro"/>
</dbReference>
<keyword evidence="7" id="KW-0408">Iron</keyword>
<dbReference type="Proteomes" id="UP001054821">
    <property type="component" value="Chromosome 5"/>
</dbReference>
<comment type="cofactor">
    <cofactor evidence="7">
        <name>heme</name>
        <dbReference type="ChEBI" id="CHEBI:30413"/>
    </cofactor>
</comment>
<evidence type="ECO:0000313" key="9">
    <source>
        <dbReference type="Proteomes" id="UP001054821"/>
    </source>
</evidence>
<dbReference type="InterPro" id="IPR002401">
    <property type="entry name" value="Cyt_P450_E_grp-I"/>
</dbReference>
<keyword evidence="3" id="KW-0812">Transmembrane</keyword>
<keyword evidence="6" id="KW-0472">Membrane</keyword>
<evidence type="ECO:0000256" key="3">
    <source>
        <dbReference type="ARBA" id="ARBA00022692"/>
    </source>
</evidence>
<dbReference type="Pfam" id="PF00067">
    <property type="entry name" value="p450"/>
    <property type="match status" value="1"/>
</dbReference>
<dbReference type="GO" id="GO:0005506">
    <property type="term" value="F:iron ion binding"/>
    <property type="evidence" value="ECO:0007669"/>
    <property type="project" value="InterPro"/>
</dbReference>
<keyword evidence="5" id="KW-0560">Oxidoreductase</keyword>
<name>A0AAD4VSD7_PRUDU</name>
<sequence>MPGQSTGRDPKFWERAEEFLPERFVDSPIDFRGQHFQYVPFVGERRACPGLTFGIVTVEFVIANLLYWFDWKLPCEGAIGRDLDMSEVNGLTVHKKIPLHLVPIPYSLIHHSRDC</sequence>
<dbReference type="SUPFAM" id="SSF48264">
    <property type="entry name" value="Cytochrome P450"/>
    <property type="match status" value="1"/>
</dbReference>
<dbReference type="PANTHER" id="PTHR47956">
    <property type="entry name" value="CYTOCHROME P450 71B11-RELATED"/>
    <property type="match status" value="1"/>
</dbReference>
<dbReference type="PRINTS" id="PR00463">
    <property type="entry name" value="EP450I"/>
</dbReference>
<dbReference type="PANTHER" id="PTHR47956:SF10">
    <property type="entry name" value="CYTOCHROME P450 FAMILY 71 PROTEIN"/>
    <property type="match status" value="1"/>
</dbReference>
<dbReference type="GO" id="GO:0020037">
    <property type="term" value="F:heme binding"/>
    <property type="evidence" value="ECO:0007669"/>
    <property type="project" value="InterPro"/>
</dbReference>
<comment type="caution">
    <text evidence="8">The sequence shown here is derived from an EMBL/GenBank/DDBJ whole genome shotgun (WGS) entry which is preliminary data.</text>
</comment>
<feature type="binding site" description="axial binding residue" evidence="7">
    <location>
        <position position="48"/>
    </location>
    <ligand>
        <name>heme</name>
        <dbReference type="ChEBI" id="CHEBI:30413"/>
    </ligand>
    <ligandPart>
        <name>Fe</name>
        <dbReference type="ChEBI" id="CHEBI:18248"/>
    </ligandPart>
</feature>
<dbReference type="EMBL" id="JAJFAZ020000005">
    <property type="protein sequence ID" value="KAI5329713.1"/>
    <property type="molecule type" value="Genomic_DNA"/>
</dbReference>
<keyword evidence="7" id="KW-0479">Metal-binding</keyword>
<evidence type="ECO:0000256" key="5">
    <source>
        <dbReference type="ARBA" id="ARBA00023002"/>
    </source>
</evidence>
<evidence type="ECO:0000256" key="1">
    <source>
        <dbReference type="ARBA" id="ARBA00004167"/>
    </source>
</evidence>
<evidence type="ECO:0000256" key="2">
    <source>
        <dbReference type="ARBA" id="ARBA00010617"/>
    </source>
</evidence>